<dbReference type="HOGENOM" id="CLU_011791_2_0_1"/>
<feature type="domain" description="PFU" evidence="7">
    <location>
        <begin position="355"/>
        <end position="450"/>
    </location>
</feature>
<dbReference type="Pfam" id="PF08324">
    <property type="entry name" value="PUL"/>
    <property type="match status" value="1"/>
</dbReference>
<evidence type="ECO:0000256" key="3">
    <source>
        <dbReference type="ARBA" id="ARBA00022574"/>
    </source>
</evidence>
<keyword evidence="2" id="KW-0963">Cytoplasm</keyword>
<keyword evidence="3 5" id="KW-0853">WD repeat</keyword>
<proteinExistence type="predicted"/>
<dbReference type="SMART" id="SM00320">
    <property type="entry name" value="WD40"/>
    <property type="match status" value="7"/>
</dbReference>
<dbReference type="Gene3D" id="3.10.20.870">
    <property type="entry name" value="PFU (PLAA family ubiquitin binding), C-terminal domain"/>
    <property type="match status" value="1"/>
</dbReference>
<feature type="region of interest" description="Disordered" evidence="6">
    <location>
        <begin position="478"/>
        <end position="520"/>
    </location>
</feature>
<dbReference type="PANTHER" id="PTHR19849">
    <property type="entry name" value="PHOSPHOLIPASE A-2-ACTIVATING PROTEIN"/>
    <property type="match status" value="1"/>
</dbReference>
<dbReference type="GeneID" id="63688170"/>
<evidence type="ECO:0000313" key="10">
    <source>
        <dbReference type="Proteomes" id="UP000030653"/>
    </source>
</evidence>
<dbReference type="PROSITE" id="PS51396">
    <property type="entry name" value="PUL"/>
    <property type="match status" value="1"/>
</dbReference>
<dbReference type="Gene3D" id="1.25.10.10">
    <property type="entry name" value="Leucine-rich Repeat Variant"/>
    <property type="match status" value="1"/>
</dbReference>
<comment type="subcellular location">
    <subcellularLocation>
        <location evidence="1">Cytoplasm</location>
    </subcellularLocation>
</comment>
<feature type="repeat" description="WD" evidence="5">
    <location>
        <begin position="219"/>
        <end position="249"/>
    </location>
</feature>
<organism evidence="9 10">
    <name type="scientific">Dacryopinax primogenitus (strain DJM 731)</name>
    <name type="common">Brown rot fungus</name>
    <dbReference type="NCBI Taxonomy" id="1858805"/>
    <lineage>
        <taxon>Eukaryota</taxon>
        <taxon>Fungi</taxon>
        <taxon>Dikarya</taxon>
        <taxon>Basidiomycota</taxon>
        <taxon>Agaricomycotina</taxon>
        <taxon>Dacrymycetes</taxon>
        <taxon>Dacrymycetales</taxon>
        <taxon>Dacrymycetaceae</taxon>
        <taxon>Dacryopinax</taxon>
    </lineage>
</organism>
<evidence type="ECO:0000256" key="4">
    <source>
        <dbReference type="ARBA" id="ARBA00022737"/>
    </source>
</evidence>
<dbReference type="Proteomes" id="UP000030653">
    <property type="component" value="Unassembled WGS sequence"/>
</dbReference>
<dbReference type="RefSeq" id="XP_040627690.1">
    <property type="nucleotide sequence ID" value="XM_040773108.1"/>
</dbReference>
<sequence>MQFKLSASLKAHKSDVRAVLAPSSNHIVSASRDATAISWIRTSSGEVFAPTMTYHADERYINALAWVPPSKEAPEGLVVTGGQEAIINLFPPSSADPTFSLLGHEANVCALHVAPDGTIISGSWDATARVWRNFQEVYTLKGHAQAVWAVLGLGNDQYLTGSADHNIILWQGRKPVRTYKGHSDAVRGLVAVEGLGFASCSNDAEIRVWSLDGECLQTLSGHTSFVYALATTSSGLLLSSSEDRSVRVWRNGKCIQTIVHPAISVWSVAAMSNGDFVTGASDGVVRIFSEESERWASEEVLETYEAAVQNQAVPSQQVGDINKTDLPGPEALNQPGSKEGHVIMIRQGGTVEAHQWSNASRSWEKIGEVVDAVGSARKQLYNGKEYDYVFDVDVQEGAPPLKLPYNANENPYAAAQRFLAQNDLPPEYIDQVVQFIEKNTAGVKIGSSDEFQDPFTGGGRYRPSQEIHAAAGGTYADPFTGAGGYHPPSSQQPSLPSAPSQYMDPFTGSSAYSTTRAPQPPSILPIRTPLTFKQANIPAVRSKIRQLNDAIKDSEVSRLTVDELARMNAVLDFLSPARISGSLPSADVDLLLKVASQWPEGSRFPLVDILRLVCAQSPASVGSPSAFVQHLLDAVQWDEQIVGNKARETNCMLALRAIANLNGKDGGAQTWERLRAVEYSIFNKNQRTALATVTINASCELLRAKASGEISILLQLISKILMSEETDSETVYRAVVAAGNLFTLPELDADVAQTVKMITSTAAGRFNEERLRTVSAEIKAK</sequence>
<evidence type="ECO:0000256" key="1">
    <source>
        <dbReference type="ARBA" id="ARBA00004496"/>
    </source>
</evidence>
<dbReference type="GO" id="GO:0043161">
    <property type="term" value="P:proteasome-mediated ubiquitin-dependent protein catabolic process"/>
    <property type="evidence" value="ECO:0007669"/>
    <property type="project" value="TreeGrafter"/>
</dbReference>
<protein>
    <submittedName>
        <fullName evidence="9">Phospholipase A-2-activating protein</fullName>
    </submittedName>
</protein>
<dbReference type="SUPFAM" id="SSF50978">
    <property type="entry name" value="WD40 repeat-like"/>
    <property type="match status" value="1"/>
</dbReference>
<dbReference type="GO" id="GO:0005737">
    <property type="term" value="C:cytoplasm"/>
    <property type="evidence" value="ECO:0007669"/>
    <property type="project" value="UniProtKB-SubCell"/>
</dbReference>
<feature type="repeat" description="WD" evidence="5">
    <location>
        <begin position="101"/>
        <end position="131"/>
    </location>
</feature>
<feature type="domain" description="PUL" evidence="8">
    <location>
        <begin position="522"/>
        <end position="781"/>
    </location>
</feature>
<dbReference type="PROSITE" id="PS50294">
    <property type="entry name" value="WD_REPEATS_REGION"/>
    <property type="match status" value="2"/>
</dbReference>
<feature type="compositionally biased region" description="Polar residues" evidence="6">
    <location>
        <begin position="507"/>
        <end position="517"/>
    </location>
</feature>
<name>M5GA82_DACPD</name>
<dbReference type="InterPro" id="IPR036322">
    <property type="entry name" value="WD40_repeat_dom_sf"/>
</dbReference>
<dbReference type="InterPro" id="IPR015155">
    <property type="entry name" value="PFU"/>
</dbReference>
<dbReference type="AlphaFoldDB" id="M5GA82"/>
<dbReference type="InterPro" id="IPR001680">
    <property type="entry name" value="WD40_rpt"/>
</dbReference>
<dbReference type="FunFam" id="2.130.10.10:FF:000236">
    <property type="entry name" value="Polyubiquitin binding protein (Doa1/Ufd3)"/>
    <property type="match status" value="1"/>
</dbReference>
<dbReference type="PROSITE" id="PS50082">
    <property type="entry name" value="WD_REPEATS_2"/>
    <property type="match status" value="2"/>
</dbReference>
<dbReference type="GO" id="GO:0010992">
    <property type="term" value="P:ubiquitin recycling"/>
    <property type="evidence" value="ECO:0007669"/>
    <property type="project" value="TreeGrafter"/>
</dbReference>
<evidence type="ECO:0000256" key="5">
    <source>
        <dbReference type="PROSITE-ProRule" id="PRU00221"/>
    </source>
</evidence>
<dbReference type="InterPro" id="IPR015943">
    <property type="entry name" value="WD40/YVTN_repeat-like_dom_sf"/>
</dbReference>
<dbReference type="Gene3D" id="2.130.10.10">
    <property type="entry name" value="YVTN repeat-like/Quinoprotein amine dehydrogenase"/>
    <property type="match status" value="1"/>
</dbReference>
<reference evidence="9 10" key="1">
    <citation type="journal article" date="2012" name="Science">
        <title>The Paleozoic origin of enzymatic lignin decomposition reconstructed from 31 fungal genomes.</title>
        <authorList>
            <person name="Floudas D."/>
            <person name="Binder M."/>
            <person name="Riley R."/>
            <person name="Barry K."/>
            <person name="Blanchette R.A."/>
            <person name="Henrissat B."/>
            <person name="Martinez A.T."/>
            <person name="Otillar R."/>
            <person name="Spatafora J.W."/>
            <person name="Yadav J.S."/>
            <person name="Aerts A."/>
            <person name="Benoit I."/>
            <person name="Boyd A."/>
            <person name="Carlson A."/>
            <person name="Copeland A."/>
            <person name="Coutinho P.M."/>
            <person name="de Vries R.P."/>
            <person name="Ferreira P."/>
            <person name="Findley K."/>
            <person name="Foster B."/>
            <person name="Gaskell J."/>
            <person name="Glotzer D."/>
            <person name="Gorecki P."/>
            <person name="Heitman J."/>
            <person name="Hesse C."/>
            <person name="Hori C."/>
            <person name="Igarashi K."/>
            <person name="Jurgens J.A."/>
            <person name="Kallen N."/>
            <person name="Kersten P."/>
            <person name="Kohler A."/>
            <person name="Kuees U."/>
            <person name="Kumar T.K.A."/>
            <person name="Kuo A."/>
            <person name="LaButti K."/>
            <person name="Larrondo L.F."/>
            <person name="Lindquist E."/>
            <person name="Ling A."/>
            <person name="Lombard V."/>
            <person name="Lucas S."/>
            <person name="Lundell T."/>
            <person name="Martin R."/>
            <person name="McLaughlin D.J."/>
            <person name="Morgenstern I."/>
            <person name="Morin E."/>
            <person name="Murat C."/>
            <person name="Nagy L.G."/>
            <person name="Nolan M."/>
            <person name="Ohm R.A."/>
            <person name="Patyshakuliyeva A."/>
            <person name="Rokas A."/>
            <person name="Ruiz-Duenas F.J."/>
            <person name="Sabat G."/>
            <person name="Salamov A."/>
            <person name="Samejima M."/>
            <person name="Schmutz J."/>
            <person name="Slot J.C."/>
            <person name="St John F."/>
            <person name="Stenlid J."/>
            <person name="Sun H."/>
            <person name="Sun S."/>
            <person name="Syed K."/>
            <person name="Tsang A."/>
            <person name="Wiebenga A."/>
            <person name="Young D."/>
            <person name="Pisabarro A."/>
            <person name="Eastwood D.C."/>
            <person name="Martin F."/>
            <person name="Cullen D."/>
            <person name="Grigoriev I.V."/>
            <person name="Hibbett D.S."/>
        </authorList>
    </citation>
    <scope>NUCLEOTIDE SEQUENCE [LARGE SCALE GENOMIC DNA]</scope>
    <source>
        <strain evidence="9 10">DJM-731 SS1</strain>
    </source>
</reference>
<dbReference type="OMA" id="DKCIYYW"/>
<dbReference type="STRING" id="1858805.M5GA82"/>
<dbReference type="GO" id="GO:0043130">
    <property type="term" value="F:ubiquitin binding"/>
    <property type="evidence" value="ECO:0007669"/>
    <property type="project" value="TreeGrafter"/>
</dbReference>
<feature type="compositionally biased region" description="Low complexity" evidence="6">
    <location>
        <begin position="487"/>
        <end position="501"/>
    </location>
</feature>
<dbReference type="InterPro" id="IPR011989">
    <property type="entry name" value="ARM-like"/>
</dbReference>
<keyword evidence="4" id="KW-0677">Repeat</keyword>
<gene>
    <name evidence="9" type="ORF">DACRYDRAFT_23119</name>
</gene>
<feature type="region of interest" description="Disordered" evidence="6">
    <location>
        <begin position="316"/>
        <end position="337"/>
    </location>
</feature>
<evidence type="ECO:0000256" key="2">
    <source>
        <dbReference type="ARBA" id="ARBA00022490"/>
    </source>
</evidence>
<dbReference type="PANTHER" id="PTHR19849:SF0">
    <property type="entry name" value="PHOSPHOLIPASE A-2-ACTIVATING PROTEIN"/>
    <property type="match status" value="1"/>
</dbReference>
<accession>M5GA82</accession>
<evidence type="ECO:0000259" key="8">
    <source>
        <dbReference type="PROSITE" id="PS51396"/>
    </source>
</evidence>
<dbReference type="CDD" id="cd00200">
    <property type="entry name" value="WD40"/>
    <property type="match status" value="1"/>
</dbReference>
<evidence type="ECO:0000313" key="9">
    <source>
        <dbReference type="EMBL" id="EJU00793.1"/>
    </source>
</evidence>
<dbReference type="Pfam" id="PF00400">
    <property type="entry name" value="WD40"/>
    <property type="match status" value="6"/>
</dbReference>
<evidence type="ECO:0000256" key="6">
    <source>
        <dbReference type="SAM" id="MobiDB-lite"/>
    </source>
</evidence>
<keyword evidence="10" id="KW-1185">Reference proteome</keyword>
<dbReference type="Pfam" id="PF09070">
    <property type="entry name" value="PFU"/>
    <property type="match status" value="1"/>
</dbReference>
<dbReference type="EMBL" id="JH795866">
    <property type="protein sequence ID" value="EJU00793.1"/>
    <property type="molecule type" value="Genomic_DNA"/>
</dbReference>
<dbReference type="GO" id="GO:0005634">
    <property type="term" value="C:nucleus"/>
    <property type="evidence" value="ECO:0007669"/>
    <property type="project" value="TreeGrafter"/>
</dbReference>
<dbReference type="PROSITE" id="PS51394">
    <property type="entry name" value="PFU"/>
    <property type="match status" value="1"/>
</dbReference>
<dbReference type="OrthoDB" id="10265988at2759"/>
<dbReference type="InterPro" id="IPR038122">
    <property type="entry name" value="PFU_sf"/>
</dbReference>
<evidence type="ECO:0000259" key="7">
    <source>
        <dbReference type="PROSITE" id="PS51394"/>
    </source>
</evidence>
<dbReference type="InterPro" id="IPR013535">
    <property type="entry name" value="PUL_dom"/>
</dbReference>